<dbReference type="Pfam" id="PF01494">
    <property type="entry name" value="FAD_binding_3"/>
    <property type="match status" value="1"/>
</dbReference>
<protein>
    <submittedName>
        <fullName evidence="2">Monooxygenase FAD-binding</fullName>
    </submittedName>
</protein>
<dbReference type="STRING" id="479433.Caci_6384"/>
<sequence length="444" mass="48209">MPEISGGRAVVLGASMAGLMAARVLREKYERVTVVERDVLPAGPEHRRGVPQSRHLHVLLARGTSIIEELFPGFVAEAVAAGATPADALARTRLLVSGYRLLQTDVGLQTVLAGRPLVEHIVRGRVRALDGVDFLDGHDVVSLAATADGRRVTGVRVQSDGGTEEMLEADLVLDATGRGSRSPVWLEQLGHGRPEVDKVQVGLSYATLTYRLPDGAMGKDQLMLNNATPGHQRAAVLSEQENGLFRLTMAGMLGDRPPLDRKGFDAFAASLRFPDIFEAVRDGEALHDPVGFQYPANIRHRYERMRSFPEGFLILGDAICSFNPVYGQGMTSAAMQAEALRGVLADDRGPTWKRHFRAMATAVDPAWQISAGGDLVFPGVVGHRTPLIRMINAYLPRVHAAAAEDVEISTRFIRVADLVDRPEALVRPATALRVLGRRRAKPEV</sequence>
<accession>C7PWF8</accession>
<dbReference type="SUPFAM" id="SSF51905">
    <property type="entry name" value="FAD/NAD(P)-binding domain"/>
    <property type="match status" value="1"/>
</dbReference>
<name>C7PWF8_CATAD</name>
<evidence type="ECO:0000259" key="1">
    <source>
        <dbReference type="Pfam" id="PF01494"/>
    </source>
</evidence>
<proteinExistence type="predicted"/>
<dbReference type="EMBL" id="CP001700">
    <property type="protein sequence ID" value="ACU75238.1"/>
    <property type="molecule type" value="Genomic_DNA"/>
</dbReference>
<dbReference type="GO" id="GO:0004497">
    <property type="term" value="F:monooxygenase activity"/>
    <property type="evidence" value="ECO:0007669"/>
    <property type="project" value="UniProtKB-KW"/>
</dbReference>
<dbReference type="InParanoid" id="C7PWF8"/>
<feature type="domain" description="FAD-binding" evidence="1">
    <location>
        <begin position="10"/>
        <end position="345"/>
    </location>
</feature>
<organism evidence="2 3">
    <name type="scientific">Catenulispora acidiphila (strain DSM 44928 / JCM 14897 / NBRC 102108 / NRRL B-24433 / ID139908)</name>
    <dbReference type="NCBI Taxonomy" id="479433"/>
    <lineage>
        <taxon>Bacteria</taxon>
        <taxon>Bacillati</taxon>
        <taxon>Actinomycetota</taxon>
        <taxon>Actinomycetes</taxon>
        <taxon>Catenulisporales</taxon>
        <taxon>Catenulisporaceae</taxon>
        <taxon>Catenulispora</taxon>
    </lineage>
</organism>
<gene>
    <name evidence="2" type="ordered locus">Caci_6384</name>
</gene>
<dbReference type="HOGENOM" id="CLU_028028_2_0_11"/>
<dbReference type="PANTHER" id="PTHR43422:SF3">
    <property type="entry name" value="THIAMINE THIAZOLE SYNTHASE"/>
    <property type="match status" value="1"/>
</dbReference>
<keyword evidence="3" id="KW-1185">Reference proteome</keyword>
<dbReference type="PANTHER" id="PTHR43422">
    <property type="entry name" value="THIAMINE THIAZOLE SYNTHASE"/>
    <property type="match status" value="1"/>
</dbReference>
<dbReference type="Gene3D" id="3.50.50.60">
    <property type="entry name" value="FAD/NAD(P)-binding domain"/>
    <property type="match status" value="1"/>
</dbReference>
<dbReference type="Proteomes" id="UP000000851">
    <property type="component" value="Chromosome"/>
</dbReference>
<reference evidence="2 3" key="1">
    <citation type="journal article" date="2009" name="Stand. Genomic Sci.">
        <title>Complete genome sequence of Catenulispora acidiphila type strain (ID 139908).</title>
        <authorList>
            <person name="Copeland A."/>
            <person name="Lapidus A."/>
            <person name="Glavina Del Rio T."/>
            <person name="Nolan M."/>
            <person name="Lucas S."/>
            <person name="Chen F."/>
            <person name="Tice H."/>
            <person name="Cheng J.F."/>
            <person name="Bruce D."/>
            <person name="Goodwin L."/>
            <person name="Pitluck S."/>
            <person name="Mikhailova N."/>
            <person name="Pati A."/>
            <person name="Ivanova N."/>
            <person name="Mavromatis K."/>
            <person name="Chen A."/>
            <person name="Palaniappan K."/>
            <person name="Chain P."/>
            <person name="Land M."/>
            <person name="Hauser L."/>
            <person name="Chang Y.J."/>
            <person name="Jeffries C.D."/>
            <person name="Chertkov O."/>
            <person name="Brettin T."/>
            <person name="Detter J.C."/>
            <person name="Han C."/>
            <person name="Ali Z."/>
            <person name="Tindall B.J."/>
            <person name="Goker M."/>
            <person name="Bristow J."/>
            <person name="Eisen J.A."/>
            <person name="Markowitz V."/>
            <person name="Hugenholtz P."/>
            <person name="Kyrpides N.C."/>
            <person name="Klenk H.P."/>
        </authorList>
    </citation>
    <scope>NUCLEOTIDE SEQUENCE [LARGE SCALE GENOMIC DNA]</scope>
    <source>
        <strain evidence="3">DSM 44928 / JCM 14897 / NBRC 102108 / NRRL B-24433 / ID139908</strain>
    </source>
</reference>
<dbReference type="eggNOG" id="COG0654">
    <property type="taxonomic scope" value="Bacteria"/>
</dbReference>
<dbReference type="GO" id="GO:0071949">
    <property type="term" value="F:FAD binding"/>
    <property type="evidence" value="ECO:0007669"/>
    <property type="project" value="InterPro"/>
</dbReference>
<dbReference type="InterPro" id="IPR036188">
    <property type="entry name" value="FAD/NAD-bd_sf"/>
</dbReference>
<dbReference type="InterPro" id="IPR002938">
    <property type="entry name" value="FAD-bd"/>
</dbReference>
<dbReference type="AlphaFoldDB" id="C7PWF8"/>
<keyword evidence="2" id="KW-0503">Monooxygenase</keyword>
<keyword evidence="2" id="KW-0560">Oxidoreductase</keyword>
<dbReference type="RefSeq" id="WP_015794967.1">
    <property type="nucleotide sequence ID" value="NC_013131.1"/>
</dbReference>
<dbReference type="KEGG" id="cai:Caci_6384"/>
<evidence type="ECO:0000313" key="3">
    <source>
        <dbReference type="Proteomes" id="UP000000851"/>
    </source>
</evidence>
<evidence type="ECO:0000313" key="2">
    <source>
        <dbReference type="EMBL" id="ACU75238.1"/>
    </source>
</evidence>